<keyword evidence="1" id="KW-0732">Signal</keyword>
<evidence type="ECO:0000256" key="1">
    <source>
        <dbReference type="SAM" id="SignalP"/>
    </source>
</evidence>
<evidence type="ECO:0000313" key="2">
    <source>
        <dbReference type="EMBL" id="SIQ15168.1"/>
    </source>
</evidence>
<dbReference type="STRING" id="49186.SAMN05421647_102462"/>
<dbReference type="AlphaFoldDB" id="A0A1N6QF53"/>
<proteinExistence type="predicted"/>
<accession>A0A1N6QF53</accession>
<dbReference type="RefSeq" id="WP_010323731.1">
    <property type="nucleotide sequence ID" value="NZ_FTMN01000002.1"/>
</dbReference>
<evidence type="ECO:0000313" key="3">
    <source>
        <dbReference type="Proteomes" id="UP000186895"/>
    </source>
</evidence>
<protein>
    <recommendedName>
        <fullName evidence="4">Alginate export</fullName>
    </recommendedName>
</protein>
<keyword evidence="3" id="KW-1185">Reference proteome</keyword>
<dbReference type="eggNOG" id="COG3203">
    <property type="taxonomic scope" value="Bacteria"/>
</dbReference>
<feature type="chain" id="PRO_5009937697" description="Alginate export" evidence="1">
    <location>
        <begin position="29"/>
        <end position="442"/>
    </location>
</feature>
<dbReference type="EMBL" id="FTMN01000002">
    <property type="protein sequence ID" value="SIQ15168.1"/>
    <property type="molecule type" value="Genomic_DNA"/>
</dbReference>
<name>A0A1N6QF53_9GAMM</name>
<feature type="signal peptide" evidence="1">
    <location>
        <begin position="1"/>
        <end position="28"/>
    </location>
</feature>
<gene>
    <name evidence="2" type="ORF">SAMN05421647_102462</name>
</gene>
<dbReference type="Proteomes" id="UP000186895">
    <property type="component" value="Unassembled WGS sequence"/>
</dbReference>
<reference evidence="2 3" key="1">
    <citation type="submission" date="2017-01" db="EMBL/GenBank/DDBJ databases">
        <authorList>
            <person name="Mah S.A."/>
            <person name="Swanson W.J."/>
            <person name="Moy G.W."/>
            <person name="Vacquier V.D."/>
        </authorList>
    </citation>
    <scope>NUCLEOTIDE SEQUENCE [LARGE SCALE GENOMIC DNA]</scope>
    <source>
        <strain evidence="2 3">DSM 7027</strain>
    </source>
</reference>
<sequence>MKNQIFRRTSGYLLTAAVAAALSAPASAYNLYSENGSELNLDIEAVFGVFTSEENYNLGAKSEAGGSDWREGYIKYGLSGSHAYQSGASVYGGLNLVSSATWGDGDAGGFTSGDESETDLEDAYLGWRSGSLIPALGQDGLDISFGRQNFSIGDGFLINGDALNFGDAIDKLAGTNMNRGGAYWLAARKAFDRTAVVRVGGAEGLRADLFWLESDNRAQAETELAGINAEYVTPEGTFGAAFIEGLDVNEDYGYTNRDGQQTLSLRYQGNAGVENLFLSGEFVTQDQGDNSAPDADAWYMEAGWTFADVAWSPSVNYRYASFDEGFDPLFFGFNRGYGTWFQGEVAANYAGPFNSGTDVHHVGVKASPTEMLSLGALFFDFSDTAGGAMDGQEIDLYAEWVVTPNLIISPLVGFYTPDSSNGTQIGGDDTNVYGQVIAIVPF</sequence>
<evidence type="ECO:0008006" key="4">
    <source>
        <dbReference type="Google" id="ProtNLM"/>
    </source>
</evidence>
<organism evidence="2 3">
    <name type="scientific">Marinobacterium stanieri</name>
    <dbReference type="NCBI Taxonomy" id="49186"/>
    <lineage>
        <taxon>Bacteria</taxon>
        <taxon>Pseudomonadati</taxon>
        <taxon>Pseudomonadota</taxon>
        <taxon>Gammaproteobacteria</taxon>
        <taxon>Oceanospirillales</taxon>
        <taxon>Oceanospirillaceae</taxon>
        <taxon>Marinobacterium</taxon>
    </lineage>
</organism>